<protein>
    <submittedName>
        <fullName evidence="1">Uncharacterized protein</fullName>
    </submittedName>
</protein>
<proteinExistence type="predicted"/>
<dbReference type="EMBL" id="LJYF01000024">
    <property type="protein sequence ID" value="KRP97621.1"/>
    <property type="molecule type" value="Genomic_DNA"/>
</dbReference>
<evidence type="ECO:0000313" key="1">
    <source>
        <dbReference type="EMBL" id="KRP97621.1"/>
    </source>
</evidence>
<gene>
    <name evidence="1" type="ORF">AOQ72_17285</name>
</gene>
<sequence>MWNDTWVPRQMSIMRYQPDAKRPLQKQVGGDEIVFVTEAVPSDESGDAAAGNVDYRLEGCLYSQSSLTSISATSWRSRSSPGLYFWRRSKYAAPESSDPHGW</sequence>
<name>A0A0R3CJ38_9BRAD</name>
<dbReference type="AlphaFoldDB" id="A0A0R3CJ38"/>
<accession>A0A0R3CJ38</accession>
<organism evidence="1 2">
    <name type="scientific">Bradyrhizobium yuanmingense</name>
    <dbReference type="NCBI Taxonomy" id="108015"/>
    <lineage>
        <taxon>Bacteria</taxon>
        <taxon>Pseudomonadati</taxon>
        <taxon>Pseudomonadota</taxon>
        <taxon>Alphaproteobacteria</taxon>
        <taxon>Hyphomicrobiales</taxon>
        <taxon>Nitrobacteraceae</taxon>
        <taxon>Bradyrhizobium</taxon>
    </lineage>
</organism>
<reference evidence="1 2" key="1">
    <citation type="submission" date="2015-09" db="EMBL/GenBank/DDBJ databases">
        <title>Draft Genome Sequence of the Strain BR 3267 (Bradyrhizobium yuanmingense) recommended as inoculant for cowpea in Brazil.</title>
        <authorList>
            <person name="Simoes-Araujo J.L."/>
            <person name="Zilli J.E."/>
        </authorList>
    </citation>
    <scope>NUCLEOTIDE SEQUENCE [LARGE SCALE GENOMIC DNA]</scope>
    <source>
        <strain evidence="1 2">BR3267</strain>
    </source>
</reference>
<evidence type="ECO:0000313" key="2">
    <source>
        <dbReference type="Proteomes" id="UP000051380"/>
    </source>
</evidence>
<comment type="caution">
    <text evidence="1">The sequence shown here is derived from an EMBL/GenBank/DDBJ whole genome shotgun (WGS) entry which is preliminary data.</text>
</comment>
<dbReference type="Proteomes" id="UP000051380">
    <property type="component" value="Unassembled WGS sequence"/>
</dbReference>